<dbReference type="GO" id="GO:0032452">
    <property type="term" value="F:histone demethylase activity"/>
    <property type="evidence" value="ECO:0007669"/>
    <property type="project" value="TreeGrafter"/>
</dbReference>
<feature type="region of interest" description="Disordered" evidence="1">
    <location>
        <begin position="12"/>
        <end position="35"/>
    </location>
</feature>
<evidence type="ECO:0000256" key="1">
    <source>
        <dbReference type="SAM" id="MobiDB-lite"/>
    </source>
</evidence>
<evidence type="ECO:0000313" key="3">
    <source>
        <dbReference type="EMBL" id="CDF77435.1"/>
    </source>
</evidence>
<dbReference type="AlphaFoldDB" id="S0F2V1"/>
<proteinExistence type="predicted"/>
<accession>S0F2V1</accession>
<dbReference type="PROSITE" id="PS51184">
    <property type="entry name" value="JMJC"/>
    <property type="match status" value="1"/>
</dbReference>
<protein>
    <recommendedName>
        <fullName evidence="2">JmjC domain-containing protein</fullName>
    </recommendedName>
</protein>
<keyword evidence="4" id="KW-1185">Reference proteome</keyword>
<dbReference type="STRING" id="2769.S0F2V1"/>
<feature type="region of interest" description="Disordered" evidence="1">
    <location>
        <begin position="70"/>
        <end position="139"/>
    </location>
</feature>
<dbReference type="Gramene" id="CDF77435">
    <property type="protein sequence ID" value="CDF77435"/>
    <property type="gene ID" value="CHC_T00007939001"/>
</dbReference>
<sequence>MTASVATISVVTSTASVGPPLPRKPHMAADENDIRSSTNGIAAVAVAPQPKVVHSNEKSMSVDALPIAGKGSETERVVSKAVAASAGERPSRGENEAKSRPRSCSRESDPGTMLYRESSELCTTEPQLETSVAPGATSSSASGIADAVVKADTAFNVKPHANNATPSVSAAVEEQNKKSEHGLVEDLTWENPRPLKRAKKPSRDHVSLRKWAQDECGRLLEYPTFPDSPKPISLRAYESKAMTFSERMRKALVHDKRVNKDVLRLIEEKADEDWTRNPDVLEGFFWEILHKGVNGKPIAVNYGVDVEAEGAYKGESYVEWYGMDDTGRLVKKEKRPVTGGKKEASKAEATVTSAPAKPEDIIDDDERRRSNNGKPSAQRCKKRKRKVETSFADFPGPKCHVGNLNMKGLLRHMPRMPGVNHSMFYVGHMFTRFCWHTEDAFLNSVSYLHRGSADKIWYAIPPKYAEAFETYAAENIFSDRLAKDQPSAQRSLMCKTTIFDPRELKSRGIECYRIRHKPGSFVLTAPRAYHAGFNCGFNIAEAVNFANPGWFPVGRQASVCARRGAYTLIVPYEYLLFHEAKSLRDAHLATTNIEKIPPRARSDARILAGELGAVMEEGEKRLREYAQSSNCRIAMLNDVDGLVKNNQLGPEFGPGAGVVCSICKHACHFYAEICGSCPDNREARCVSHFGRKFSSRCRRAGHKPVLVRRHDPVLLGDLLSRLEDMAGVQTSTEKLLRRYRGFLRTWETPLRSSGLRLKLNLKLAASRAPPTIQQKERRRKPVKRSEQQQRKRELEEDPDFEHEKKRRKSEAGRKLKSARQKETSAGRRNQDAARRKSGSRASSKKRKREDEVATVASLALQPEMETQSVEYMDAVLKPQPVMAILGSAKARDDDYLDVAKP</sequence>
<feature type="domain" description="JmjC" evidence="2">
    <location>
        <begin position="383"/>
        <end position="562"/>
    </location>
</feature>
<feature type="region of interest" description="Disordered" evidence="1">
    <location>
        <begin position="766"/>
        <end position="853"/>
    </location>
</feature>
<dbReference type="PANTHER" id="PTHR10694">
    <property type="entry name" value="LYSINE-SPECIFIC DEMETHYLASE"/>
    <property type="match status" value="1"/>
</dbReference>
<dbReference type="GO" id="GO:0010468">
    <property type="term" value="P:regulation of gene expression"/>
    <property type="evidence" value="ECO:0007669"/>
    <property type="project" value="TreeGrafter"/>
</dbReference>
<dbReference type="EMBL" id="HG001523">
    <property type="protein sequence ID" value="CDF77435.1"/>
    <property type="molecule type" value="Genomic_DNA"/>
</dbReference>
<gene>
    <name evidence="3" type="ORF">CHC_T00007939001</name>
</gene>
<feature type="compositionally biased region" description="Basic and acidic residues" evidence="1">
    <location>
        <begin position="89"/>
        <end position="109"/>
    </location>
</feature>
<dbReference type="GO" id="GO:0005634">
    <property type="term" value="C:nucleus"/>
    <property type="evidence" value="ECO:0007669"/>
    <property type="project" value="TreeGrafter"/>
</dbReference>
<dbReference type="InterPro" id="IPR003347">
    <property type="entry name" value="JmjC_dom"/>
</dbReference>
<dbReference type="KEGG" id="ccp:CHC_T00007939001"/>
<feature type="compositionally biased region" description="Basic and acidic residues" evidence="1">
    <location>
        <begin position="783"/>
        <end position="794"/>
    </location>
</feature>
<dbReference type="Pfam" id="PF02373">
    <property type="entry name" value="JmjC"/>
    <property type="match status" value="1"/>
</dbReference>
<name>S0F2V1_CHOCR</name>
<feature type="compositionally biased region" description="Basic and acidic residues" evidence="1">
    <location>
        <begin position="809"/>
        <end position="834"/>
    </location>
</feature>
<feature type="compositionally biased region" description="Polar residues" evidence="1">
    <location>
        <begin position="120"/>
        <end position="139"/>
    </location>
</feature>
<dbReference type="GeneID" id="17320063"/>
<evidence type="ECO:0000259" key="2">
    <source>
        <dbReference type="PROSITE" id="PS51184"/>
    </source>
</evidence>
<dbReference type="SMART" id="SM00558">
    <property type="entry name" value="JmjC"/>
    <property type="match status" value="1"/>
</dbReference>
<feature type="compositionally biased region" description="Basic and acidic residues" evidence="1">
    <location>
        <begin position="357"/>
        <end position="369"/>
    </location>
</feature>
<dbReference type="RefSeq" id="XP_005712309.1">
    <property type="nucleotide sequence ID" value="XM_005712252.1"/>
</dbReference>
<dbReference type="SUPFAM" id="SSF51197">
    <property type="entry name" value="Clavaminate synthase-like"/>
    <property type="match status" value="1"/>
</dbReference>
<dbReference type="Gene3D" id="2.60.120.650">
    <property type="entry name" value="Cupin"/>
    <property type="match status" value="1"/>
</dbReference>
<evidence type="ECO:0000313" key="4">
    <source>
        <dbReference type="Proteomes" id="UP000012073"/>
    </source>
</evidence>
<dbReference type="GO" id="GO:0000785">
    <property type="term" value="C:chromatin"/>
    <property type="evidence" value="ECO:0007669"/>
    <property type="project" value="TreeGrafter"/>
</dbReference>
<dbReference type="Proteomes" id="UP000012073">
    <property type="component" value="Unassembled WGS sequence"/>
</dbReference>
<reference evidence="4" key="1">
    <citation type="journal article" date="2013" name="Proc. Natl. Acad. Sci. U.S.A.">
        <title>Genome structure and metabolic features in the red seaweed Chondrus crispus shed light on evolution of the Archaeplastida.</title>
        <authorList>
            <person name="Collen J."/>
            <person name="Porcel B."/>
            <person name="Carre W."/>
            <person name="Ball S.G."/>
            <person name="Chaparro C."/>
            <person name="Tonon T."/>
            <person name="Barbeyron T."/>
            <person name="Michel G."/>
            <person name="Noel B."/>
            <person name="Valentin K."/>
            <person name="Elias M."/>
            <person name="Artiguenave F."/>
            <person name="Arun A."/>
            <person name="Aury J.M."/>
            <person name="Barbosa-Neto J.F."/>
            <person name="Bothwell J.H."/>
            <person name="Bouget F.Y."/>
            <person name="Brillet L."/>
            <person name="Cabello-Hurtado F."/>
            <person name="Capella-Gutierrez S."/>
            <person name="Charrier B."/>
            <person name="Cladiere L."/>
            <person name="Cock J.M."/>
            <person name="Coelho S.M."/>
            <person name="Colleoni C."/>
            <person name="Czjzek M."/>
            <person name="Da Silva C."/>
            <person name="Delage L."/>
            <person name="Denoeud F."/>
            <person name="Deschamps P."/>
            <person name="Dittami S.M."/>
            <person name="Gabaldon T."/>
            <person name="Gachon C.M."/>
            <person name="Groisillier A."/>
            <person name="Herve C."/>
            <person name="Jabbari K."/>
            <person name="Katinka M."/>
            <person name="Kloareg B."/>
            <person name="Kowalczyk N."/>
            <person name="Labadie K."/>
            <person name="Leblanc C."/>
            <person name="Lopez P.J."/>
            <person name="McLachlan D.H."/>
            <person name="Meslet-Cladiere L."/>
            <person name="Moustafa A."/>
            <person name="Nehr Z."/>
            <person name="Nyvall Collen P."/>
            <person name="Panaud O."/>
            <person name="Partensky F."/>
            <person name="Poulain J."/>
            <person name="Rensing S.A."/>
            <person name="Rousvoal S."/>
            <person name="Samson G."/>
            <person name="Symeonidi A."/>
            <person name="Weissenbach J."/>
            <person name="Zambounis A."/>
            <person name="Wincker P."/>
            <person name="Boyen C."/>
        </authorList>
    </citation>
    <scope>NUCLEOTIDE SEQUENCE [LARGE SCALE GENOMIC DNA]</scope>
    <source>
        <strain evidence="4">cv. Stackhouse</strain>
    </source>
</reference>
<feature type="compositionally biased region" description="Basic residues" evidence="1">
    <location>
        <begin position="835"/>
        <end position="847"/>
    </location>
</feature>
<organism evidence="3 4">
    <name type="scientific">Chondrus crispus</name>
    <name type="common">Carrageen Irish moss</name>
    <name type="synonym">Polymorpha crispa</name>
    <dbReference type="NCBI Taxonomy" id="2769"/>
    <lineage>
        <taxon>Eukaryota</taxon>
        <taxon>Rhodophyta</taxon>
        <taxon>Florideophyceae</taxon>
        <taxon>Rhodymeniophycidae</taxon>
        <taxon>Gigartinales</taxon>
        <taxon>Gigartinaceae</taxon>
        <taxon>Chondrus</taxon>
    </lineage>
</organism>
<feature type="region of interest" description="Disordered" evidence="1">
    <location>
        <begin position="332"/>
        <end position="384"/>
    </location>
</feature>
<dbReference type="OrthoDB" id="9547406at2759"/>